<dbReference type="Proteomes" id="UP001597512">
    <property type="component" value="Unassembled WGS sequence"/>
</dbReference>
<name>A0ABW6AMI4_9BACT</name>
<reference evidence="2" key="1">
    <citation type="journal article" date="2019" name="Int. J. Syst. Evol. Microbiol.">
        <title>The Global Catalogue of Microorganisms (GCM) 10K type strain sequencing project: providing services to taxonomists for standard genome sequencing and annotation.</title>
        <authorList>
            <consortium name="The Broad Institute Genomics Platform"/>
            <consortium name="The Broad Institute Genome Sequencing Center for Infectious Disease"/>
            <person name="Wu L."/>
            <person name="Ma J."/>
        </authorList>
    </citation>
    <scope>NUCLEOTIDE SEQUENCE [LARGE SCALE GENOMIC DNA]</scope>
    <source>
        <strain evidence="2">KCTC 52490</strain>
    </source>
</reference>
<keyword evidence="2" id="KW-1185">Reference proteome</keyword>
<sequence>MIAVCLLTFSLLTFRPDSLAPADTTRPIHYPIKPAFNLDFRDSFLERQHVNVLGINAGIEFGPKRHQLTLGYYWINYATYLRLINWRRDAARRINLDYYTRTDLWFVSMQYWWNLINNKRWMVSFPGEIGGGVAYALPLDLARNNPIDRTHRSFLVPLQVGAYAQWKATRWVGLTAQVGYRVSVFQTDINENFNGSYYSVGISIYPALPTDIWRWVRKGDRISPTHPPKPQPDSKK</sequence>
<dbReference type="RefSeq" id="WP_381505313.1">
    <property type="nucleotide sequence ID" value="NZ_JBHUOM010000023.1"/>
</dbReference>
<evidence type="ECO:0000313" key="1">
    <source>
        <dbReference type="EMBL" id="MFD2936482.1"/>
    </source>
</evidence>
<evidence type="ECO:0000313" key="2">
    <source>
        <dbReference type="Proteomes" id="UP001597512"/>
    </source>
</evidence>
<organism evidence="1 2">
    <name type="scientific">Spirosoma flavum</name>
    <dbReference type="NCBI Taxonomy" id="2048557"/>
    <lineage>
        <taxon>Bacteria</taxon>
        <taxon>Pseudomonadati</taxon>
        <taxon>Bacteroidota</taxon>
        <taxon>Cytophagia</taxon>
        <taxon>Cytophagales</taxon>
        <taxon>Cytophagaceae</taxon>
        <taxon>Spirosoma</taxon>
    </lineage>
</organism>
<protein>
    <recommendedName>
        <fullName evidence="3">DUF3575 domain-containing protein</fullName>
    </recommendedName>
</protein>
<comment type="caution">
    <text evidence="1">The sequence shown here is derived from an EMBL/GenBank/DDBJ whole genome shotgun (WGS) entry which is preliminary data.</text>
</comment>
<dbReference type="EMBL" id="JBHUOM010000023">
    <property type="protein sequence ID" value="MFD2936482.1"/>
    <property type="molecule type" value="Genomic_DNA"/>
</dbReference>
<evidence type="ECO:0008006" key="3">
    <source>
        <dbReference type="Google" id="ProtNLM"/>
    </source>
</evidence>
<accession>A0ABW6AMI4</accession>
<proteinExistence type="predicted"/>
<gene>
    <name evidence="1" type="ORF">ACFS25_22055</name>
</gene>